<reference evidence="1 2" key="1">
    <citation type="journal article" date="2012" name="BMC Genomics">
        <title>Comparative genomic analysis of human infective Trypanosoma cruzi lineages with the bat-restricted subspecies T. cruzi marinkellei.</title>
        <authorList>
            <person name="Franzen O."/>
            <person name="Talavera-Lopez C."/>
            <person name="Ochaya S."/>
            <person name="Butler C.E."/>
            <person name="Messenger L.A."/>
            <person name="Lewis M.D."/>
            <person name="Llewellyn M.S."/>
            <person name="Marinkelle C.J."/>
            <person name="Tyler K.M."/>
            <person name="Miles M.A."/>
            <person name="Andersson B."/>
        </authorList>
    </citation>
    <scope>NUCLEOTIDE SEQUENCE [LARGE SCALE GENOMIC DNA]</scope>
    <source>
        <strain evidence="1 2">B7</strain>
    </source>
</reference>
<organism evidence="1 2">
    <name type="scientific">Trypanosoma cruzi marinkellei</name>
    <dbReference type="NCBI Taxonomy" id="85056"/>
    <lineage>
        <taxon>Eukaryota</taxon>
        <taxon>Discoba</taxon>
        <taxon>Euglenozoa</taxon>
        <taxon>Kinetoplastea</taxon>
        <taxon>Metakinetoplastina</taxon>
        <taxon>Trypanosomatida</taxon>
        <taxon>Trypanosomatidae</taxon>
        <taxon>Trypanosoma</taxon>
        <taxon>Schizotrypanum</taxon>
    </lineage>
</organism>
<keyword evidence="2" id="KW-1185">Reference proteome</keyword>
<evidence type="ECO:0000313" key="2">
    <source>
        <dbReference type="Proteomes" id="UP000007350"/>
    </source>
</evidence>
<evidence type="ECO:0000313" key="1">
    <source>
        <dbReference type="EMBL" id="EKF32053.1"/>
    </source>
</evidence>
<dbReference type="EMBL" id="AHKC01010451">
    <property type="protein sequence ID" value="EKF32053.1"/>
    <property type="molecule type" value="Genomic_DNA"/>
</dbReference>
<comment type="caution">
    <text evidence="1">The sequence shown here is derived from an EMBL/GenBank/DDBJ whole genome shotgun (WGS) entry which is preliminary data.</text>
</comment>
<dbReference type="Proteomes" id="UP000007350">
    <property type="component" value="Unassembled WGS sequence"/>
</dbReference>
<proteinExistence type="predicted"/>
<accession>K2MAC5</accession>
<name>K2MAC5_TRYCR</name>
<gene>
    <name evidence="1" type="ORF">MOQ_004104</name>
</gene>
<sequence>MFEYGASRLRKFVRAASRVFLSRLHTSSCIRVICHHFLILFLGNSVGSDRSGE</sequence>
<dbReference type="AlphaFoldDB" id="K2MAC5"/>
<feature type="non-terminal residue" evidence="1">
    <location>
        <position position="53"/>
    </location>
</feature>
<protein>
    <submittedName>
        <fullName evidence="1">Uncharacterized protein</fullName>
    </submittedName>
</protein>